<dbReference type="Proteomes" id="UP000184394">
    <property type="component" value="Unassembled WGS sequence"/>
</dbReference>
<dbReference type="RefSeq" id="WP_072951232.1">
    <property type="nucleotide sequence ID" value="NZ_FRCT01000009.1"/>
</dbReference>
<feature type="transmembrane region" description="Helical" evidence="14">
    <location>
        <begin position="78"/>
        <end position="96"/>
    </location>
</feature>
<evidence type="ECO:0000256" key="4">
    <source>
        <dbReference type="ARBA" id="ARBA00022475"/>
    </source>
</evidence>
<keyword evidence="6" id="KW-0808">Transferase</keyword>
<evidence type="ECO:0000313" key="17">
    <source>
        <dbReference type="EMBL" id="SHM65754.1"/>
    </source>
</evidence>
<evidence type="ECO:0000256" key="9">
    <source>
        <dbReference type="ARBA" id="ARBA00022777"/>
    </source>
</evidence>
<keyword evidence="4" id="KW-1003">Cell membrane</keyword>
<evidence type="ECO:0000256" key="14">
    <source>
        <dbReference type="SAM" id="Phobius"/>
    </source>
</evidence>
<evidence type="ECO:0000256" key="10">
    <source>
        <dbReference type="ARBA" id="ARBA00022840"/>
    </source>
</evidence>
<feature type="domain" description="Histidine kinase" evidence="15">
    <location>
        <begin position="169"/>
        <end position="381"/>
    </location>
</feature>
<dbReference type="Gene3D" id="1.10.287.130">
    <property type="match status" value="1"/>
</dbReference>
<feature type="domain" description="HAMP" evidence="16">
    <location>
        <begin position="102"/>
        <end position="154"/>
    </location>
</feature>
<keyword evidence="12" id="KW-0902">Two-component regulatory system</keyword>
<dbReference type="InterPro" id="IPR003660">
    <property type="entry name" value="HAMP_dom"/>
</dbReference>
<keyword evidence="10" id="KW-0067">ATP-binding</keyword>
<evidence type="ECO:0000256" key="12">
    <source>
        <dbReference type="ARBA" id="ARBA00023012"/>
    </source>
</evidence>
<evidence type="ECO:0000256" key="8">
    <source>
        <dbReference type="ARBA" id="ARBA00022741"/>
    </source>
</evidence>
<evidence type="ECO:0000256" key="6">
    <source>
        <dbReference type="ARBA" id="ARBA00022679"/>
    </source>
</evidence>
<organism evidence="17 18">
    <name type="scientific">Ruminococcus flavefaciens</name>
    <dbReference type="NCBI Taxonomy" id="1265"/>
    <lineage>
        <taxon>Bacteria</taxon>
        <taxon>Bacillati</taxon>
        <taxon>Bacillota</taxon>
        <taxon>Clostridia</taxon>
        <taxon>Eubacteriales</taxon>
        <taxon>Oscillospiraceae</taxon>
        <taxon>Ruminococcus</taxon>
    </lineage>
</organism>
<dbReference type="InterPro" id="IPR003661">
    <property type="entry name" value="HisK_dim/P_dom"/>
</dbReference>
<sequence>MDKVKKDGIKGSFLKYLFVCFVVCVIGNWLIYGVFDYLQKWYVSRYIVLPIPDFFSLDDIRLWESIPDDMWLYDVLRYGRYITVSLWSIFCIWFTVKKFYAAEVKKPIDTLMAASDRILHDDLDFEICTECKNEIGRLCVSFENMRKNLYASNYELWKSLEERKRLNSAFSHDLRTPITVLKGYTELVKKFDGRISPEKQADILSKMSIQVERLEHYTEKMSSVHKLEDIIPEEEAVAYEELCGSFDEVGKLVCGDEFFSMSAKEASGAVICNDRELIMQVFENMVSNAERYRKSVVKCIAEIEDDSLRVTVTDDGNGFSEEALRKAWQPFYRDENENEAEHFGLGLYICRLLCRKCGGELYISNAENGGGKVTAEFSVKKSESR</sequence>
<keyword evidence="8" id="KW-0547">Nucleotide-binding</keyword>
<dbReference type="SUPFAM" id="SSF158472">
    <property type="entry name" value="HAMP domain-like"/>
    <property type="match status" value="1"/>
</dbReference>
<evidence type="ECO:0000256" key="7">
    <source>
        <dbReference type="ARBA" id="ARBA00022692"/>
    </source>
</evidence>
<dbReference type="CDD" id="cd00082">
    <property type="entry name" value="HisKA"/>
    <property type="match status" value="1"/>
</dbReference>
<dbReference type="EMBL" id="FRCT01000009">
    <property type="protein sequence ID" value="SHM65754.1"/>
    <property type="molecule type" value="Genomic_DNA"/>
</dbReference>
<evidence type="ECO:0000259" key="15">
    <source>
        <dbReference type="PROSITE" id="PS50109"/>
    </source>
</evidence>
<dbReference type="PROSITE" id="PS50109">
    <property type="entry name" value="HIS_KIN"/>
    <property type="match status" value="1"/>
</dbReference>
<accession>A0A1M7KK80</accession>
<dbReference type="PANTHER" id="PTHR45528">
    <property type="entry name" value="SENSOR HISTIDINE KINASE CPXA"/>
    <property type="match status" value="1"/>
</dbReference>
<dbReference type="SMART" id="SM00304">
    <property type="entry name" value="HAMP"/>
    <property type="match status" value="1"/>
</dbReference>
<dbReference type="SUPFAM" id="SSF55874">
    <property type="entry name" value="ATPase domain of HSP90 chaperone/DNA topoisomerase II/histidine kinase"/>
    <property type="match status" value="1"/>
</dbReference>
<dbReference type="CDD" id="cd06225">
    <property type="entry name" value="HAMP"/>
    <property type="match status" value="1"/>
</dbReference>
<comment type="subcellular location">
    <subcellularLocation>
        <location evidence="2">Cell membrane</location>
        <topology evidence="2">Multi-pass membrane protein</topology>
    </subcellularLocation>
</comment>
<evidence type="ECO:0000259" key="16">
    <source>
        <dbReference type="PROSITE" id="PS50885"/>
    </source>
</evidence>
<dbReference type="Pfam" id="PF00512">
    <property type="entry name" value="HisKA"/>
    <property type="match status" value="1"/>
</dbReference>
<dbReference type="AlphaFoldDB" id="A0A1M7KK80"/>
<dbReference type="PANTHER" id="PTHR45528:SF1">
    <property type="entry name" value="SENSOR HISTIDINE KINASE CPXA"/>
    <property type="match status" value="1"/>
</dbReference>
<proteinExistence type="predicted"/>
<dbReference type="GO" id="GO:0000155">
    <property type="term" value="F:phosphorelay sensor kinase activity"/>
    <property type="evidence" value="ECO:0007669"/>
    <property type="project" value="InterPro"/>
</dbReference>
<dbReference type="SUPFAM" id="SSF47384">
    <property type="entry name" value="Homodimeric domain of signal transducing histidine kinase"/>
    <property type="match status" value="1"/>
</dbReference>
<dbReference type="InterPro" id="IPR003594">
    <property type="entry name" value="HATPase_dom"/>
</dbReference>
<dbReference type="InterPro" id="IPR050398">
    <property type="entry name" value="HssS/ArlS-like"/>
</dbReference>
<dbReference type="GO" id="GO:0005524">
    <property type="term" value="F:ATP binding"/>
    <property type="evidence" value="ECO:0007669"/>
    <property type="project" value="UniProtKB-KW"/>
</dbReference>
<dbReference type="SMART" id="SM00387">
    <property type="entry name" value="HATPase_c"/>
    <property type="match status" value="1"/>
</dbReference>
<dbReference type="InterPro" id="IPR036890">
    <property type="entry name" value="HATPase_C_sf"/>
</dbReference>
<gene>
    <name evidence="17" type="ORF">SAMN04487860_10944</name>
</gene>
<keyword evidence="9 17" id="KW-0418">Kinase</keyword>
<keyword evidence="7 14" id="KW-0812">Transmembrane</keyword>
<dbReference type="Gene3D" id="6.10.340.10">
    <property type="match status" value="1"/>
</dbReference>
<dbReference type="OrthoDB" id="84942at2"/>
<keyword evidence="5" id="KW-0597">Phosphoprotein</keyword>
<dbReference type="EC" id="2.7.13.3" evidence="3"/>
<name>A0A1M7KK80_RUMFL</name>
<evidence type="ECO:0000256" key="13">
    <source>
        <dbReference type="ARBA" id="ARBA00023136"/>
    </source>
</evidence>
<dbReference type="PROSITE" id="PS50885">
    <property type="entry name" value="HAMP"/>
    <property type="match status" value="1"/>
</dbReference>
<evidence type="ECO:0000313" key="18">
    <source>
        <dbReference type="Proteomes" id="UP000184394"/>
    </source>
</evidence>
<evidence type="ECO:0000256" key="2">
    <source>
        <dbReference type="ARBA" id="ARBA00004651"/>
    </source>
</evidence>
<protein>
    <recommendedName>
        <fullName evidence="3">histidine kinase</fullName>
        <ecNumber evidence="3">2.7.13.3</ecNumber>
    </recommendedName>
</protein>
<reference evidence="17 18" key="1">
    <citation type="submission" date="2016-11" db="EMBL/GenBank/DDBJ databases">
        <authorList>
            <person name="Jaros S."/>
            <person name="Januszkiewicz K."/>
            <person name="Wedrychowicz H."/>
        </authorList>
    </citation>
    <scope>NUCLEOTIDE SEQUENCE [LARGE SCALE GENOMIC DNA]</scope>
    <source>
        <strain evidence="17 18">Y1</strain>
    </source>
</reference>
<keyword evidence="13 14" id="KW-0472">Membrane</keyword>
<feature type="transmembrane region" description="Helical" evidence="14">
    <location>
        <begin position="12"/>
        <end position="35"/>
    </location>
</feature>
<dbReference type="GO" id="GO:0005886">
    <property type="term" value="C:plasma membrane"/>
    <property type="evidence" value="ECO:0007669"/>
    <property type="project" value="UniProtKB-SubCell"/>
</dbReference>
<comment type="catalytic activity">
    <reaction evidence="1">
        <text>ATP + protein L-histidine = ADP + protein N-phospho-L-histidine.</text>
        <dbReference type="EC" id="2.7.13.3"/>
    </reaction>
</comment>
<dbReference type="InterPro" id="IPR005467">
    <property type="entry name" value="His_kinase_dom"/>
</dbReference>
<evidence type="ECO:0000256" key="1">
    <source>
        <dbReference type="ARBA" id="ARBA00000085"/>
    </source>
</evidence>
<evidence type="ECO:0000256" key="5">
    <source>
        <dbReference type="ARBA" id="ARBA00022553"/>
    </source>
</evidence>
<dbReference type="SMART" id="SM00388">
    <property type="entry name" value="HisKA"/>
    <property type="match status" value="1"/>
</dbReference>
<dbReference type="Pfam" id="PF02518">
    <property type="entry name" value="HATPase_c"/>
    <property type="match status" value="1"/>
</dbReference>
<evidence type="ECO:0000256" key="3">
    <source>
        <dbReference type="ARBA" id="ARBA00012438"/>
    </source>
</evidence>
<dbReference type="InterPro" id="IPR036097">
    <property type="entry name" value="HisK_dim/P_sf"/>
</dbReference>
<keyword evidence="11 14" id="KW-1133">Transmembrane helix</keyword>
<evidence type="ECO:0000256" key="11">
    <source>
        <dbReference type="ARBA" id="ARBA00022989"/>
    </source>
</evidence>
<dbReference type="Gene3D" id="3.30.565.10">
    <property type="entry name" value="Histidine kinase-like ATPase, C-terminal domain"/>
    <property type="match status" value="1"/>
</dbReference>